<dbReference type="GO" id="GO:0000139">
    <property type="term" value="C:Golgi membrane"/>
    <property type="evidence" value="ECO:0007669"/>
    <property type="project" value="TreeGrafter"/>
</dbReference>
<dbReference type="PANTHER" id="PTHR10778:SF4">
    <property type="entry name" value="NUCLEOTIDE SUGAR TRANSPORTER SLC35B4"/>
    <property type="match status" value="1"/>
</dbReference>
<feature type="transmembrane region" description="Helical" evidence="7">
    <location>
        <begin position="34"/>
        <end position="53"/>
    </location>
</feature>
<evidence type="ECO:0000256" key="5">
    <source>
        <dbReference type="ARBA" id="ARBA00022989"/>
    </source>
</evidence>
<dbReference type="EMBL" id="PNEN01001801">
    <property type="protein sequence ID" value="PPJ49525.1"/>
    <property type="molecule type" value="Genomic_DNA"/>
</dbReference>
<keyword evidence="3" id="KW-0762">Sugar transport</keyword>
<feature type="transmembrane region" description="Helical" evidence="7">
    <location>
        <begin position="125"/>
        <end position="144"/>
    </location>
</feature>
<accession>A0A2S6BPY1</accession>
<dbReference type="GO" id="GO:0005789">
    <property type="term" value="C:endoplasmic reticulum membrane"/>
    <property type="evidence" value="ECO:0007669"/>
    <property type="project" value="TreeGrafter"/>
</dbReference>
<gene>
    <name evidence="8" type="ORF">CBER1_01921</name>
</gene>
<dbReference type="Pfam" id="PF08449">
    <property type="entry name" value="UAA"/>
    <property type="match status" value="1"/>
</dbReference>
<keyword evidence="9" id="KW-1185">Reference proteome</keyword>
<dbReference type="PANTHER" id="PTHR10778">
    <property type="entry name" value="SOLUTE CARRIER FAMILY 35 MEMBER B"/>
    <property type="match status" value="1"/>
</dbReference>
<keyword evidence="6 7" id="KW-0472">Membrane</keyword>
<evidence type="ECO:0000313" key="8">
    <source>
        <dbReference type="EMBL" id="PPJ49525.1"/>
    </source>
</evidence>
<feature type="transmembrane region" description="Helical" evidence="7">
    <location>
        <begin position="294"/>
        <end position="315"/>
    </location>
</feature>
<dbReference type="NCBIfam" id="TIGR00803">
    <property type="entry name" value="nst"/>
    <property type="match status" value="1"/>
</dbReference>
<name>A0A2S6BPY1_9PEZI</name>
<evidence type="ECO:0008006" key="10">
    <source>
        <dbReference type="Google" id="ProtNLM"/>
    </source>
</evidence>
<feature type="transmembrane region" description="Helical" evidence="7">
    <location>
        <begin position="164"/>
        <end position="184"/>
    </location>
</feature>
<evidence type="ECO:0000256" key="4">
    <source>
        <dbReference type="ARBA" id="ARBA00022692"/>
    </source>
</evidence>
<feature type="transmembrane region" description="Helical" evidence="7">
    <location>
        <begin position="74"/>
        <end position="92"/>
    </location>
</feature>
<dbReference type="GO" id="GO:0005462">
    <property type="term" value="F:UDP-N-acetylglucosamine transmembrane transporter activity"/>
    <property type="evidence" value="ECO:0007669"/>
    <property type="project" value="TreeGrafter"/>
</dbReference>
<dbReference type="InterPro" id="IPR013657">
    <property type="entry name" value="SCL35B1-4/HUT1"/>
</dbReference>
<keyword evidence="4 7" id="KW-0812">Transmembrane</keyword>
<dbReference type="OrthoDB" id="999962at2759"/>
<evidence type="ECO:0000256" key="7">
    <source>
        <dbReference type="SAM" id="Phobius"/>
    </source>
</evidence>
<keyword evidence="2" id="KW-0813">Transport</keyword>
<evidence type="ECO:0000256" key="2">
    <source>
        <dbReference type="ARBA" id="ARBA00022448"/>
    </source>
</evidence>
<dbReference type="AlphaFoldDB" id="A0A2S6BPY1"/>
<evidence type="ECO:0000256" key="1">
    <source>
        <dbReference type="ARBA" id="ARBA00004127"/>
    </source>
</evidence>
<comment type="caution">
    <text evidence="8">The sequence shown here is derived from an EMBL/GenBank/DDBJ whole genome shotgun (WGS) entry which is preliminary data.</text>
</comment>
<organism evidence="8 9">
    <name type="scientific">Cercospora berteroae</name>
    <dbReference type="NCBI Taxonomy" id="357750"/>
    <lineage>
        <taxon>Eukaryota</taxon>
        <taxon>Fungi</taxon>
        <taxon>Dikarya</taxon>
        <taxon>Ascomycota</taxon>
        <taxon>Pezizomycotina</taxon>
        <taxon>Dothideomycetes</taxon>
        <taxon>Dothideomycetidae</taxon>
        <taxon>Mycosphaerellales</taxon>
        <taxon>Mycosphaerellaceae</taxon>
        <taxon>Cercospora</taxon>
    </lineage>
</organism>
<sequence>MLPGIEPVTTTALIFGGCCTNVFALETIVKVQPSSGLIITFFQFVFVTVFAYPSQFEPGAKYTLQAPKVPMRRWAFIAFMFYGINMLNNWAFAYNISVPVHIILRSFGSVTTMIAGYLRGKRYSPLQILSVVLLTFGVLISAWADSESKGKEMSYKASASSSDYTQGLAILLVAQFLSAYMGAYTEDTYATYGASWTENLFYSHFLSLPLFLPLSGTLRDQYQKLADTPQVDVGNSRVIGTLQHHGPAVSNVIDTLVTYAEGTPQGVFYLMTNALTQLVCISGVNLLSAKSSAVTVTIVLNIRKLVSFILSTLIFGHRLDTKMIIGSTLVFGSGALYGWETSWRLPQQKAALESRNQDSKKLK</sequence>
<evidence type="ECO:0000256" key="6">
    <source>
        <dbReference type="ARBA" id="ARBA00023136"/>
    </source>
</evidence>
<evidence type="ECO:0000313" key="9">
    <source>
        <dbReference type="Proteomes" id="UP000237631"/>
    </source>
</evidence>
<dbReference type="GO" id="GO:0005464">
    <property type="term" value="F:UDP-xylose transmembrane transporter activity"/>
    <property type="evidence" value="ECO:0007669"/>
    <property type="project" value="TreeGrafter"/>
</dbReference>
<dbReference type="Proteomes" id="UP000237631">
    <property type="component" value="Unassembled WGS sequence"/>
</dbReference>
<keyword evidence="5 7" id="KW-1133">Transmembrane helix</keyword>
<feature type="transmembrane region" description="Helical" evidence="7">
    <location>
        <begin position="266"/>
        <end position="287"/>
    </location>
</feature>
<comment type="subcellular location">
    <subcellularLocation>
        <location evidence="1">Endomembrane system</location>
        <topology evidence="1">Multi-pass membrane protein</topology>
    </subcellularLocation>
</comment>
<proteinExistence type="predicted"/>
<reference evidence="9" key="1">
    <citation type="journal article" date="2017" name="bioRxiv">
        <title>Conservation of a gene cluster reveals novel cercosporin biosynthetic mechanisms and extends production to the genus Colletotrichum.</title>
        <authorList>
            <person name="de Jonge R."/>
            <person name="Ebert M.K."/>
            <person name="Huitt-Roehl C.R."/>
            <person name="Pal P."/>
            <person name="Suttle J.C."/>
            <person name="Spanner R.E."/>
            <person name="Neubauer J.D."/>
            <person name="Jurick W.M.II."/>
            <person name="Stott K.A."/>
            <person name="Secor G.A."/>
            <person name="Thomma B.P.H.J."/>
            <person name="Van de Peer Y."/>
            <person name="Townsend C.A."/>
            <person name="Bolton M.D."/>
        </authorList>
    </citation>
    <scope>NUCLEOTIDE SEQUENCE [LARGE SCALE GENOMIC DNA]</scope>
    <source>
        <strain evidence="9">CBS538.71</strain>
    </source>
</reference>
<protein>
    <recommendedName>
        <fullName evidence="10">Sugar phosphate transporter domain-containing protein</fullName>
    </recommendedName>
</protein>
<evidence type="ECO:0000256" key="3">
    <source>
        <dbReference type="ARBA" id="ARBA00022597"/>
    </source>
</evidence>
<dbReference type="STRING" id="357750.A0A2S6BPY1"/>